<reference evidence="2 3" key="1">
    <citation type="submission" date="2020-08" db="EMBL/GenBank/DDBJ databases">
        <title>Genomic Encyclopedia of Type Strains, Phase IV (KMG-IV): sequencing the most valuable type-strain genomes for metagenomic binning, comparative biology and taxonomic classification.</title>
        <authorList>
            <person name="Goeker M."/>
        </authorList>
    </citation>
    <scope>NUCLEOTIDE SEQUENCE [LARGE SCALE GENOMIC DNA]</scope>
    <source>
        <strain evidence="2 3">YIM 65646</strain>
    </source>
</reference>
<protein>
    <recommendedName>
        <fullName evidence="1">DUF4132 domain-containing protein</fullName>
    </recommendedName>
</protein>
<dbReference type="RefSeq" id="WP_184786790.1">
    <property type="nucleotide sequence ID" value="NZ_BONT01000013.1"/>
</dbReference>
<dbReference type="InterPro" id="IPR025406">
    <property type="entry name" value="DUF4132"/>
</dbReference>
<dbReference type="EMBL" id="JACHGT010000003">
    <property type="protein sequence ID" value="MBB6033944.1"/>
    <property type="molecule type" value="Genomic_DNA"/>
</dbReference>
<organism evidence="2 3">
    <name type="scientific">Phytomonospora endophytica</name>
    <dbReference type="NCBI Taxonomy" id="714109"/>
    <lineage>
        <taxon>Bacteria</taxon>
        <taxon>Bacillati</taxon>
        <taxon>Actinomycetota</taxon>
        <taxon>Actinomycetes</taxon>
        <taxon>Micromonosporales</taxon>
        <taxon>Micromonosporaceae</taxon>
        <taxon>Phytomonospora</taxon>
    </lineage>
</organism>
<comment type="caution">
    <text evidence="2">The sequence shown here is derived from an EMBL/GenBank/DDBJ whole genome shotgun (WGS) entry which is preliminary data.</text>
</comment>
<evidence type="ECO:0000259" key="1">
    <source>
        <dbReference type="Pfam" id="PF13569"/>
    </source>
</evidence>
<evidence type="ECO:0000313" key="3">
    <source>
        <dbReference type="Proteomes" id="UP000548476"/>
    </source>
</evidence>
<dbReference type="Proteomes" id="UP000548476">
    <property type="component" value="Unassembled WGS sequence"/>
</dbReference>
<name>A0A841FDQ2_9ACTN</name>
<feature type="domain" description="DUF4132" evidence="1">
    <location>
        <begin position="271"/>
        <end position="389"/>
    </location>
</feature>
<proteinExistence type="predicted"/>
<gene>
    <name evidence="2" type="ORF">HNR73_001794</name>
</gene>
<evidence type="ECO:0000313" key="2">
    <source>
        <dbReference type="EMBL" id="MBB6033944.1"/>
    </source>
</evidence>
<accession>A0A841FDQ2</accession>
<dbReference type="Pfam" id="PF13569">
    <property type="entry name" value="DUF4132"/>
    <property type="match status" value="1"/>
</dbReference>
<keyword evidence="3" id="KW-1185">Reference proteome</keyword>
<dbReference type="AlphaFoldDB" id="A0A841FDQ2"/>
<sequence length="390" mass="41711">MTDATVPEWAPTTADEWGTVIRERLTASVPGGLAELGAHLATLGGAFTKRRELKKAWLGKVARLLVPGTHDFVLGAVAALADGADRRVLIGTENRDLAMGFVVAAGLSARTDAVPVLTRLARRAGSLHGTGMLGRDDGFAQVALYALADLAVPESIDALCRLRREVSYVILHEKVTEVLGGAAAAQGVSEEDWTERSVPAWGVGPEGVATLRALGEGTVYGSSPYPAEITVEGAFDVTLTWHDTDGSVKVTDHPFPSPTGFKRRFGSHNVEATQRAAKRVLAGLATERHRVGRLSRTRTWDCRDWRRLYLDHPLTGPVARAVIWEFTDGDGRVVSAIPVADGGYDSVGAPPAAPVEVRLWDSARAGAEETALWRKHLADGGLRPAFDQLP</sequence>